<sequence length="79" mass="9187">MASWKDFRKFLLNDGWIFVRHGSRDDIYEKELPNGEILRTRVSKSSGEIGKGLFSQILKKDLGGITKEEFNKTLKKKKK</sequence>
<dbReference type="RefSeq" id="WP_110937398.1">
    <property type="nucleotide sequence ID" value="NZ_KZ614146.1"/>
</dbReference>
<dbReference type="Proteomes" id="UP000281498">
    <property type="component" value="Unassembled WGS sequence"/>
</dbReference>
<gene>
    <name evidence="8" type="ORF">CR203_11410</name>
</gene>
<evidence type="ECO:0000256" key="2">
    <source>
        <dbReference type="ARBA" id="ARBA00022649"/>
    </source>
</evidence>
<dbReference type="Pfam" id="PF07927">
    <property type="entry name" value="HicA_toxin"/>
    <property type="match status" value="1"/>
</dbReference>
<keyword evidence="6" id="KW-0694">RNA-binding</keyword>
<reference evidence="8 9" key="1">
    <citation type="submission" date="2017-10" db="EMBL/GenBank/DDBJ databases">
        <title>Bacillus sp. nov., a halophilic bacterium isolated from a Keqin Lake.</title>
        <authorList>
            <person name="Wang H."/>
        </authorList>
    </citation>
    <scope>NUCLEOTIDE SEQUENCE [LARGE SCALE GENOMIC DNA]</scope>
    <source>
        <strain evidence="8 9">KCTC 13187</strain>
    </source>
</reference>
<dbReference type="GO" id="GO:0016787">
    <property type="term" value="F:hydrolase activity"/>
    <property type="evidence" value="ECO:0007669"/>
    <property type="project" value="UniProtKB-KW"/>
</dbReference>
<comment type="caution">
    <text evidence="8">The sequence shown here is derived from an EMBL/GenBank/DDBJ whole genome shotgun (WGS) entry which is preliminary data.</text>
</comment>
<evidence type="ECO:0000256" key="4">
    <source>
        <dbReference type="ARBA" id="ARBA00022759"/>
    </source>
</evidence>
<evidence type="ECO:0000256" key="1">
    <source>
        <dbReference type="ARBA" id="ARBA00006620"/>
    </source>
</evidence>
<dbReference type="Gene3D" id="3.30.920.30">
    <property type="entry name" value="Hypothetical protein"/>
    <property type="match status" value="1"/>
</dbReference>
<dbReference type="InterPro" id="IPR012933">
    <property type="entry name" value="HicA_mRNA_interferase"/>
</dbReference>
<accession>A0A3A9KR13</accession>
<dbReference type="OrthoDB" id="1725706at2"/>
<evidence type="ECO:0000256" key="5">
    <source>
        <dbReference type="ARBA" id="ARBA00022801"/>
    </source>
</evidence>
<dbReference type="InterPro" id="IPR038570">
    <property type="entry name" value="HicA_sf"/>
</dbReference>
<name>A0A3A9KR13_9BACI</name>
<keyword evidence="3" id="KW-0540">Nuclease</keyword>
<keyword evidence="4" id="KW-0255">Endonuclease</keyword>
<evidence type="ECO:0000256" key="3">
    <source>
        <dbReference type="ARBA" id="ARBA00022722"/>
    </source>
</evidence>
<evidence type="ECO:0000256" key="6">
    <source>
        <dbReference type="ARBA" id="ARBA00022884"/>
    </source>
</evidence>
<evidence type="ECO:0000313" key="8">
    <source>
        <dbReference type="EMBL" id="RKL67116.1"/>
    </source>
</evidence>
<dbReference type="EMBL" id="PDOE01000004">
    <property type="protein sequence ID" value="RKL67116.1"/>
    <property type="molecule type" value="Genomic_DNA"/>
</dbReference>
<proteinExistence type="inferred from homology"/>
<dbReference type="GO" id="GO:0004519">
    <property type="term" value="F:endonuclease activity"/>
    <property type="evidence" value="ECO:0007669"/>
    <property type="project" value="UniProtKB-KW"/>
</dbReference>
<protein>
    <recommendedName>
        <fullName evidence="10">Addiction module toxin, HicA family</fullName>
    </recommendedName>
</protein>
<evidence type="ECO:0000313" key="9">
    <source>
        <dbReference type="Proteomes" id="UP000281498"/>
    </source>
</evidence>
<comment type="similarity">
    <text evidence="1">Belongs to the HicA mRNA interferase family.</text>
</comment>
<evidence type="ECO:0000256" key="7">
    <source>
        <dbReference type="ARBA" id="ARBA00023016"/>
    </source>
</evidence>
<dbReference type="SUPFAM" id="SSF54786">
    <property type="entry name" value="YcfA/nrd intein domain"/>
    <property type="match status" value="1"/>
</dbReference>
<organism evidence="8 9">
    <name type="scientific">Salipaludibacillus neizhouensis</name>
    <dbReference type="NCBI Taxonomy" id="885475"/>
    <lineage>
        <taxon>Bacteria</taxon>
        <taxon>Bacillati</taxon>
        <taxon>Bacillota</taxon>
        <taxon>Bacilli</taxon>
        <taxon>Bacillales</taxon>
        <taxon>Bacillaceae</taxon>
    </lineage>
</organism>
<dbReference type="GO" id="GO:0003729">
    <property type="term" value="F:mRNA binding"/>
    <property type="evidence" value="ECO:0007669"/>
    <property type="project" value="InterPro"/>
</dbReference>
<keyword evidence="7" id="KW-0346">Stress response</keyword>
<dbReference type="AlphaFoldDB" id="A0A3A9KR13"/>
<keyword evidence="5" id="KW-0378">Hydrolase</keyword>
<keyword evidence="9" id="KW-1185">Reference proteome</keyword>
<keyword evidence="2" id="KW-1277">Toxin-antitoxin system</keyword>
<evidence type="ECO:0008006" key="10">
    <source>
        <dbReference type="Google" id="ProtNLM"/>
    </source>
</evidence>